<dbReference type="EMBL" id="CP061800">
    <property type="protein sequence ID" value="QTA87677.1"/>
    <property type="molecule type" value="Genomic_DNA"/>
</dbReference>
<evidence type="ECO:0000313" key="1">
    <source>
        <dbReference type="EMBL" id="QTA87677.1"/>
    </source>
</evidence>
<dbReference type="KEGG" id="dmm:dnm_037110"/>
<keyword evidence="2" id="KW-1185">Reference proteome</keyword>
<sequence length="37" mass="4501">MIILVIIIIRTNFITCCFHKIYTFSFRKLKFYNSKAL</sequence>
<gene>
    <name evidence="1" type="ORF">dnm_037110</name>
</gene>
<protein>
    <submittedName>
        <fullName evidence="1">Uncharacterized protein</fullName>
    </submittedName>
</protein>
<dbReference type="AlphaFoldDB" id="A0A975BLZ2"/>
<organism evidence="1 2">
    <name type="scientific">Desulfonema magnum</name>
    <dbReference type="NCBI Taxonomy" id="45655"/>
    <lineage>
        <taxon>Bacteria</taxon>
        <taxon>Pseudomonadati</taxon>
        <taxon>Thermodesulfobacteriota</taxon>
        <taxon>Desulfobacteria</taxon>
        <taxon>Desulfobacterales</taxon>
        <taxon>Desulfococcaceae</taxon>
        <taxon>Desulfonema</taxon>
    </lineage>
</organism>
<dbReference type="Proteomes" id="UP000663722">
    <property type="component" value="Chromosome"/>
</dbReference>
<accession>A0A975BLZ2</accession>
<proteinExistence type="predicted"/>
<name>A0A975BLZ2_9BACT</name>
<reference evidence="1" key="1">
    <citation type="journal article" date="2021" name="Microb. Physiol.">
        <title>Proteogenomic Insights into the Physiology of Marine, Sulfate-Reducing, Filamentous Desulfonema limicola and Desulfonema magnum.</title>
        <authorList>
            <person name="Schnaars V."/>
            <person name="Wohlbrand L."/>
            <person name="Scheve S."/>
            <person name="Hinrichs C."/>
            <person name="Reinhardt R."/>
            <person name="Rabus R."/>
        </authorList>
    </citation>
    <scope>NUCLEOTIDE SEQUENCE</scope>
    <source>
        <strain evidence="1">4be13</strain>
    </source>
</reference>
<evidence type="ECO:0000313" key="2">
    <source>
        <dbReference type="Proteomes" id="UP000663722"/>
    </source>
</evidence>